<dbReference type="InterPro" id="IPR017853">
    <property type="entry name" value="GH"/>
</dbReference>
<dbReference type="NCBIfam" id="TIGR03852">
    <property type="entry name" value="sucrose_gtfA"/>
    <property type="match status" value="1"/>
</dbReference>
<dbReference type="Pfam" id="PF00128">
    <property type="entry name" value="Alpha-amylase"/>
    <property type="match status" value="1"/>
</dbReference>
<sequence>MKKNKIKNEIMLITYADSLGENLTDLKEVLDEHYGGAIGGVHILPFFPSSGDRGFAPMRYDIVDEAFGTMEDVKEISKTNYLMYDFMVNHISRQSEFFKNFEEKKDASKYSDFFIRYKDFWENVEPTEEEVDAIYKRKPKAPCYEVEFKDGTKENVWCTFGDEQIDLNMDSKVAREFIKETLISMCKNGASIIRLDAFAYAIKQPGTSCFFIEPEMWDLLYEIQEIVNEYGVEILPEIHEHYTIQHKIAEKGFWIYDFALPVLVLHSLYSGKGENLKKWLDMSPMKQFTTLDTHDGIGIVDVKDLMTDEEIDETKEAMFTKGANVNKIYNTAAYNNLDIYQVNCTYYSALGNNDKAYLLARAIQFFAPGIPQVYYVGMLAGENDIELIEETKNGRDINRHYYSKEEIKKNFEDRKIVKDIRDLMKLRNSNAAFGLDGECITEVNGNELIITRKCGEHTAILKANLKTHDFTIEV</sequence>
<dbReference type="PANTHER" id="PTHR38784:SF1">
    <property type="entry name" value="SUCROSE PHOSPHORYLASE"/>
    <property type="match status" value="1"/>
</dbReference>
<gene>
    <name evidence="6" type="primary">gtfA_2</name>
    <name evidence="6" type="ORF">psyc5s11_47770</name>
</gene>
<dbReference type="EMBL" id="AP024849">
    <property type="protein sequence ID" value="BCZ48710.1"/>
    <property type="molecule type" value="Genomic_DNA"/>
</dbReference>
<evidence type="ECO:0000313" key="7">
    <source>
        <dbReference type="Proteomes" id="UP000824633"/>
    </source>
</evidence>
<dbReference type="SMART" id="SM00642">
    <property type="entry name" value="Aamy"/>
    <property type="match status" value="1"/>
</dbReference>
<comment type="catalytic activity">
    <reaction evidence="4">
        <text>sucrose 6(F)-phosphate + phosphate = beta-D-fructose 6-phosphate + alpha-D-glucose 1-phosphate</text>
        <dbReference type="Rhea" id="RHEA:38863"/>
        <dbReference type="ChEBI" id="CHEBI:43474"/>
        <dbReference type="ChEBI" id="CHEBI:57634"/>
        <dbReference type="ChEBI" id="CHEBI:57723"/>
        <dbReference type="ChEBI" id="CHEBI:58601"/>
        <dbReference type="EC" id="2.4.1.329"/>
    </reaction>
</comment>
<reference evidence="7" key="1">
    <citation type="submission" date="2021-07" db="EMBL/GenBank/DDBJ databases">
        <title>Complete genome sequencing of a Clostridium isolate.</title>
        <authorList>
            <person name="Ueki A."/>
            <person name="Tonouchi A."/>
        </authorList>
    </citation>
    <scope>NUCLEOTIDE SEQUENCE [LARGE SCALE GENOMIC DNA]</scope>
    <source>
        <strain evidence="7">C5S11</strain>
    </source>
</reference>
<keyword evidence="7" id="KW-1185">Reference proteome</keyword>
<feature type="domain" description="Glycosyl hydrolase family 13 catalytic" evidence="5">
    <location>
        <begin position="9"/>
        <end position="427"/>
    </location>
</feature>
<organism evidence="6 7">
    <name type="scientific">Clostridium gelidum</name>
    <dbReference type="NCBI Taxonomy" id="704125"/>
    <lineage>
        <taxon>Bacteria</taxon>
        <taxon>Bacillati</taxon>
        <taxon>Bacillota</taxon>
        <taxon>Clostridia</taxon>
        <taxon>Eubacteriales</taxon>
        <taxon>Clostridiaceae</taxon>
        <taxon>Clostridium</taxon>
    </lineage>
</organism>
<evidence type="ECO:0000256" key="4">
    <source>
        <dbReference type="PIRNR" id="PIRNR003059"/>
    </source>
</evidence>
<dbReference type="Gene3D" id="3.90.400.10">
    <property type="entry name" value="Oligo-1,6-glucosidase, Domain 2"/>
    <property type="match status" value="1"/>
</dbReference>
<dbReference type="InterPro" id="IPR016377">
    <property type="entry name" value="Sucrose_GGa_phosphorylase-rel"/>
</dbReference>
<dbReference type="CDD" id="cd11355">
    <property type="entry name" value="AmyAc_Sucrose_phosphorylase"/>
    <property type="match status" value="1"/>
</dbReference>
<evidence type="ECO:0000256" key="3">
    <source>
        <dbReference type="ARBA" id="ARBA00022679"/>
    </source>
</evidence>
<proteinExistence type="inferred from homology"/>
<dbReference type="PIRSF" id="PIRSF003059">
    <property type="entry name" value="Sucrose_phosphorylase"/>
    <property type="match status" value="1"/>
</dbReference>
<keyword evidence="3 4" id="KW-0808">Transferase</keyword>
<keyword evidence="2 4" id="KW-0328">Glycosyltransferase</keyword>
<dbReference type="InterPro" id="IPR006047">
    <property type="entry name" value="GH13_cat_dom"/>
</dbReference>
<evidence type="ECO:0000256" key="1">
    <source>
        <dbReference type="ARBA" id="ARBA00008452"/>
    </source>
</evidence>
<evidence type="ECO:0000313" key="6">
    <source>
        <dbReference type="EMBL" id="BCZ48710.1"/>
    </source>
</evidence>
<accession>A0ABN6J593</accession>
<dbReference type="RefSeq" id="WP_224034955.1">
    <property type="nucleotide sequence ID" value="NZ_AP024849.1"/>
</dbReference>
<protein>
    <recommendedName>
        <fullName evidence="4">Sucrose 6(F)-phosphate phosphorylase</fullName>
        <ecNumber evidence="4">2.4.1.329</ecNumber>
    </recommendedName>
</protein>
<dbReference type="SUPFAM" id="SSF51445">
    <property type="entry name" value="(Trans)glycosidases"/>
    <property type="match status" value="1"/>
</dbReference>
<dbReference type="InterPro" id="IPR045857">
    <property type="entry name" value="O16G_dom_2"/>
</dbReference>
<name>A0ABN6J593_9CLOT</name>
<evidence type="ECO:0000259" key="5">
    <source>
        <dbReference type="SMART" id="SM00642"/>
    </source>
</evidence>
<comment type="similarity">
    <text evidence="1 4">Belongs to the glycosyl hydrolase 13 family. Sucrose phosphorylase subfamily.</text>
</comment>
<dbReference type="Proteomes" id="UP000824633">
    <property type="component" value="Chromosome"/>
</dbReference>
<evidence type="ECO:0000256" key="2">
    <source>
        <dbReference type="ARBA" id="ARBA00022676"/>
    </source>
</evidence>
<dbReference type="InterPro" id="IPR022527">
    <property type="entry name" value="Sucrose_phospho"/>
</dbReference>
<dbReference type="PANTHER" id="PTHR38784">
    <property type="entry name" value="SUCROSE PHOSPHORYLASE"/>
    <property type="match status" value="1"/>
</dbReference>
<dbReference type="EC" id="2.4.1.329" evidence="4"/>
<dbReference type="Gene3D" id="3.20.20.80">
    <property type="entry name" value="Glycosidases"/>
    <property type="match status" value="1"/>
</dbReference>